<evidence type="ECO:0000256" key="6">
    <source>
        <dbReference type="ARBA" id="ARBA00022927"/>
    </source>
</evidence>
<keyword evidence="9 10" id="KW-0472">Membrane</keyword>
<dbReference type="GO" id="GO:0015450">
    <property type="term" value="F:protein-transporting ATPase activity"/>
    <property type="evidence" value="ECO:0007669"/>
    <property type="project" value="UniProtKB-UniRule"/>
</dbReference>
<evidence type="ECO:0000256" key="5">
    <source>
        <dbReference type="ARBA" id="ARBA00022692"/>
    </source>
</evidence>
<comment type="caution">
    <text evidence="10">Lacks conserved residue(s) required for the propagation of feature annotation.</text>
</comment>
<keyword evidence="5 10" id="KW-0812">Transmembrane</keyword>
<keyword evidence="8 10" id="KW-0811">Translocation</keyword>
<keyword evidence="4 10" id="KW-1003">Cell membrane</keyword>
<evidence type="ECO:0000256" key="2">
    <source>
        <dbReference type="ARBA" id="ARBA00008445"/>
    </source>
</evidence>
<evidence type="ECO:0000256" key="3">
    <source>
        <dbReference type="ARBA" id="ARBA00022448"/>
    </source>
</evidence>
<name>A0A096ALK4_9FIRM</name>
<keyword evidence="3 10" id="KW-0813">Transport</keyword>
<comment type="similarity">
    <text evidence="2 10">Belongs to the SecG family.</text>
</comment>
<dbReference type="GO" id="GO:0043952">
    <property type="term" value="P:protein transport by the Sec complex"/>
    <property type="evidence" value="ECO:0007669"/>
    <property type="project" value="TreeGrafter"/>
</dbReference>
<dbReference type="GO" id="GO:0009306">
    <property type="term" value="P:protein secretion"/>
    <property type="evidence" value="ECO:0007669"/>
    <property type="project" value="UniProtKB-UniRule"/>
</dbReference>
<keyword evidence="12" id="KW-1185">Reference proteome</keyword>
<evidence type="ECO:0000256" key="10">
    <source>
        <dbReference type="RuleBase" id="RU365087"/>
    </source>
</evidence>
<comment type="function">
    <text evidence="10">Involved in protein export. Participates in an early event of protein translocation.</text>
</comment>
<protein>
    <recommendedName>
        <fullName evidence="10">Protein-export membrane protein SecG</fullName>
    </recommendedName>
</protein>
<comment type="caution">
    <text evidence="11">The sequence shown here is derived from an EMBL/GenBank/DDBJ whole genome shotgun (WGS) entry which is preliminary data.</text>
</comment>
<dbReference type="GO" id="GO:0065002">
    <property type="term" value="P:intracellular protein transmembrane transport"/>
    <property type="evidence" value="ECO:0007669"/>
    <property type="project" value="TreeGrafter"/>
</dbReference>
<dbReference type="GO" id="GO:0005886">
    <property type="term" value="C:plasma membrane"/>
    <property type="evidence" value="ECO:0007669"/>
    <property type="project" value="UniProtKB-SubCell"/>
</dbReference>
<evidence type="ECO:0000256" key="1">
    <source>
        <dbReference type="ARBA" id="ARBA00004651"/>
    </source>
</evidence>
<evidence type="ECO:0000313" key="11">
    <source>
        <dbReference type="EMBL" id="KGF47675.1"/>
    </source>
</evidence>
<dbReference type="Proteomes" id="UP000029628">
    <property type="component" value="Unassembled WGS sequence"/>
</dbReference>
<dbReference type="InterPro" id="IPR004692">
    <property type="entry name" value="SecG"/>
</dbReference>
<evidence type="ECO:0000256" key="7">
    <source>
        <dbReference type="ARBA" id="ARBA00022989"/>
    </source>
</evidence>
<organism evidence="11 12">
    <name type="scientific">Veillonella montpellierensis DNF00314</name>
    <dbReference type="NCBI Taxonomy" id="1401067"/>
    <lineage>
        <taxon>Bacteria</taxon>
        <taxon>Bacillati</taxon>
        <taxon>Bacillota</taxon>
        <taxon>Negativicutes</taxon>
        <taxon>Veillonellales</taxon>
        <taxon>Veillonellaceae</taxon>
        <taxon>Veillonella</taxon>
    </lineage>
</organism>
<dbReference type="eggNOG" id="COG1314">
    <property type="taxonomic scope" value="Bacteria"/>
</dbReference>
<feature type="transmembrane region" description="Helical" evidence="10">
    <location>
        <begin position="47"/>
        <end position="70"/>
    </location>
</feature>
<sequence length="73" mass="7555">MVVEVIVSILLILSVIFQSSKTAGMGSGVSGAADQSFGGRETGLDGFLSKCTIILGIIFAVLSLILGAYLNQY</sequence>
<dbReference type="Pfam" id="PF03840">
    <property type="entry name" value="SecG"/>
    <property type="match status" value="1"/>
</dbReference>
<proteinExistence type="inferred from homology"/>
<evidence type="ECO:0000313" key="12">
    <source>
        <dbReference type="Proteomes" id="UP000029628"/>
    </source>
</evidence>
<gene>
    <name evidence="11" type="ORF">HMPREF0872_02920</name>
</gene>
<evidence type="ECO:0000256" key="4">
    <source>
        <dbReference type="ARBA" id="ARBA00022475"/>
    </source>
</evidence>
<dbReference type="NCBIfam" id="TIGR00810">
    <property type="entry name" value="secG"/>
    <property type="match status" value="1"/>
</dbReference>
<evidence type="ECO:0000256" key="8">
    <source>
        <dbReference type="ARBA" id="ARBA00023010"/>
    </source>
</evidence>
<dbReference type="EMBL" id="JRNT01000007">
    <property type="protein sequence ID" value="KGF47675.1"/>
    <property type="molecule type" value="Genomic_DNA"/>
</dbReference>
<dbReference type="PANTHER" id="PTHR34182">
    <property type="entry name" value="PROTEIN-EXPORT MEMBRANE PROTEIN SECG"/>
    <property type="match status" value="1"/>
</dbReference>
<evidence type="ECO:0000256" key="9">
    <source>
        <dbReference type="ARBA" id="ARBA00023136"/>
    </source>
</evidence>
<dbReference type="PANTHER" id="PTHR34182:SF1">
    <property type="entry name" value="PROTEIN-EXPORT MEMBRANE PROTEIN SECG"/>
    <property type="match status" value="1"/>
</dbReference>
<keyword evidence="6 10" id="KW-0653">Protein transport</keyword>
<accession>A0A096ALK4</accession>
<keyword evidence="7 10" id="KW-1133">Transmembrane helix</keyword>
<reference evidence="11 12" key="1">
    <citation type="submission" date="2014-07" db="EMBL/GenBank/DDBJ databases">
        <authorList>
            <person name="McCorrison J."/>
            <person name="Sanka R."/>
            <person name="Torralba M."/>
            <person name="Gillis M."/>
            <person name="Haft D.H."/>
            <person name="Methe B."/>
            <person name="Sutton G."/>
            <person name="Nelson K.E."/>
        </authorList>
    </citation>
    <scope>NUCLEOTIDE SEQUENCE [LARGE SCALE GENOMIC DNA]</scope>
    <source>
        <strain evidence="11 12">DNF00314</strain>
    </source>
</reference>
<comment type="subcellular location">
    <subcellularLocation>
        <location evidence="1 10">Cell membrane</location>
        <topology evidence="1 10">Multi-pass membrane protein</topology>
    </subcellularLocation>
</comment>
<dbReference type="AlphaFoldDB" id="A0A096ALK4"/>